<dbReference type="Pfam" id="PF00126">
    <property type="entry name" value="HTH_1"/>
    <property type="match status" value="1"/>
</dbReference>
<dbReference type="InterPro" id="IPR005119">
    <property type="entry name" value="LysR_subst-bd"/>
</dbReference>
<feature type="domain" description="HTH lysR-type" evidence="5">
    <location>
        <begin position="12"/>
        <end position="69"/>
    </location>
</feature>
<dbReference type="Gene3D" id="3.40.190.10">
    <property type="entry name" value="Periplasmic binding protein-like II"/>
    <property type="match status" value="2"/>
</dbReference>
<evidence type="ECO:0000256" key="4">
    <source>
        <dbReference type="ARBA" id="ARBA00023163"/>
    </source>
</evidence>
<dbReference type="Proteomes" id="UP000013047">
    <property type="component" value="Unassembled WGS sequence"/>
</dbReference>
<dbReference type="GO" id="GO:0003700">
    <property type="term" value="F:DNA-binding transcription factor activity"/>
    <property type="evidence" value="ECO:0007669"/>
    <property type="project" value="InterPro"/>
</dbReference>
<name>N7A2H4_9RHOO</name>
<dbReference type="CDD" id="cd08459">
    <property type="entry name" value="PBP2_DntR_NahR_LinR_like"/>
    <property type="match status" value="1"/>
</dbReference>
<dbReference type="PANTHER" id="PTHR30118">
    <property type="entry name" value="HTH-TYPE TRANSCRIPTIONAL REGULATOR LEUO-RELATED"/>
    <property type="match status" value="1"/>
</dbReference>
<dbReference type="Gene3D" id="1.10.10.10">
    <property type="entry name" value="Winged helix-like DNA-binding domain superfamily/Winged helix DNA-binding domain"/>
    <property type="match status" value="1"/>
</dbReference>
<reference evidence="6 7" key="1">
    <citation type="submission" date="2012-09" db="EMBL/GenBank/DDBJ databases">
        <title>Draft Genome Sequences of 6 Strains from Genus Thauera.</title>
        <authorList>
            <person name="Liu B."/>
            <person name="Shapleigh J.P."/>
            <person name="Frostegard A.H."/>
        </authorList>
    </citation>
    <scope>NUCLEOTIDE SEQUENCE [LARGE SCALE GENOMIC DNA]</scope>
    <source>
        <strain evidence="6 7">B4P</strain>
    </source>
</reference>
<protein>
    <submittedName>
        <fullName evidence="6">LysR family transcriptional regulator</fullName>
    </submittedName>
</protein>
<dbReference type="OrthoDB" id="8583877at2"/>
<dbReference type="SUPFAM" id="SSF53850">
    <property type="entry name" value="Periplasmic binding protein-like II"/>
    <property type="match status" value="1"/>
</dbReference>
<sequence>MTHPKEIDATLIDVKLLRLLDLLYDTRSVTRCAELLEQSQPTISIWLSRLRRELHDPLFVRSAEGMLPTPRADALIVHVRDALAALRRLSAPEHGFDPASSERRFRICMTDASHVTMLPQLFAHVHALAPSVTLEALGIAGGTAGLLQAGEADLALGLVPELESGFYQQALYPQDWICLVNRYHQRIGEQLNLERYGREGHVGILSGSGSTLLRETLKAQQVERRVAIELPGFLGLAAIVSTTDLIATVPRHIGNALARSASLRILPCPLPIPPFIVKQYWHARFHHDSGNRWLREMCVSLFQHEPLAAAC</sequence>
<keyword evidence="2" id="KW-0805">Transcription regulation</keyword>
<comment type="caution">
    <text evidence="6">The sequence shown here is derived from an EMBL/GenBank/DDBJ whole genome shotgun (WGS) entry which is preliminary data.</text>
</comment>
<evidence type="ECO:0000256" key="3">
    <source>
        <dbReference type="ARBA" id="ARBA00023125"/>
    </source>
</evidence>
<dbReference type="InterPro" id="IPR036388">
    <property type="entry name" value="WH-like_DNA-bd_sf"/>
</dbReference>
<dbReference type="InterPro" id="IPR050389">
    <property type="entry name" value="LysR-type_TF"/>
</dbReference>
<keyword evidence="4" id="KW-0804">Transcription</keyword>
<evidence type="ECO:0000259" key="5">
    <source>
        <dbReference type="PROSITE" id="PS50931"/>
    </source>
</evidence>
<organism evidence="6 7">
    <name type="scientific">Thauera phenylacetica B4P</name>
    <dbReference type="NCBI Taxonomy" id="1234382"/>
    <lineage>
        <taxon>Bacteria</taxon>
        <taxon>Pseudomonadati</taxon>
        <taxon>Pseudomonadota</taxon>
        <taxon>Betaproteobacteria</taxon>
        <taxon>Rhodocyclales</taxon>
        <taxon>Zoogloeaceae</taxon>
        <taxon>Thauera</taxon>
    </lineage>
</organism>
<proteinExistence type="inferred from homology"/>
<dbReference type="RefSeq" id="WP_004357053.1">
    <property type="nucleotide sequence ID" value="NZ_AMXF01000011.1"/>
</dbReference>
<evidence type="ECO:0000313" key="6">
    <source>
        <dbReference type="EMBL" id="ENO98489.1"/>
    </source>
</evidence>
<comment type="similarity">
    <text evidence="1">Belongs to the LysR transcriptional regulatory family.</text>
</comment>
<dbReference type="PANTHER" id="PTHR30118:SF15">
    <property type="entry name" value="TRANSCRIPTIONAL REGULATORY PROTEIN"/>
    <property type="match status" value="1"/>
</dbReference>
<dbReference type="SUPFAM" id="SSF46785">
    <property type="entry name" value="Winged helix' DNA-binding domain"/>
    <property type="match status" value="1"/>
</dbReference>
<dbReference type="InterPro" id="IPR000847">
    <property type="entry name" value="LysR_HTH_N"/>
</dbReference>
<dbReference type="Pfam" id="PF03466">
    <property type="entry name" value="LysR_substrate"/>
    <property type="match status" value="1"/>
</dbReference>
<evidence type="ECO:0000256" key="2">
    <source>
        <dbReference type="ARBA" id="ARBA00023015"/>
    </source>
</evidence>
<dbReference type="PROSITE" id="PS50931">
    <property type="entry name" value="HTH_LYSR"/>
    <property type="match status" value="1"/>
</dbReference>
<dbReference type="InterPro" id="IPR036390">
    <property type="entry name" value="WH_DNA-bd_sf"/>
</dbReference>
<keyword evidence="7" id="KW-1185">Reference proteome</keyword>
<dbReference type="GO" id="GO:0003677">
    <property type="term" value="F:DNA binding"/>
    <property type="evidence" value="ECO:0007669"/>
    <property type="project" value="UniProtKB-KW"/>
</dbReference>
<evidence type="ECO:0000313" key="7">
    <source>
        <dbReference type="Proteomes" id="UP000013047"/>
    </source>
</evidence>
<dbReference type="AlphaFoldDB" id="N7A2H4"/>
<accession>N7A2H4</accession>
<dbReference type="EMBL" id="AMXF01000011">
    <property type="protein sequence ID" value="ENO98489.1"/>
    <property type="molecule type" value="Genomic_DNA"/>
</dbReference>
<gene>
    <name evidence="6" type="ORF">C667_03573</name>
</gene>
<keyword evidence="3" id="KW-0238">DNA-binding</keyword>
<evidence type="ECO:0000256" key="1">
    <source>
        <dbReference type="ARBA" id="ARBA00009437"/>
    </source>
</evidence>